<proteinExistence type="inferred from homology"/>
<dbReference type="Pfam" id="PF00582">
    <property type="entry name" value="Usp"/>
    <property type="match status" value="1"/>
</dbReference>
<organism evidence="3 4">
    <name type="scientific">Microbacterium proteolyticum</name>
    <dbReference type="NCBI Taxonomy" id="1572644"/>
    <lineage>
        <taxon>Bacteria</taxon>
        <taxon>Bacillati</taxon>
        <taxon>Actinomycetota</taxon>
        <taxon>Actinomycetes</taxon>
        <taxon>Micrococcales</taxon>
        <taxon>Microbacteriaceae</taxon>
        <taxon>Microbacterium</taxon>
    </lineage>
</organism>
<dbReference type="InterPro" id="IPR006016">
    <property type="entry name" value="UspA"/>
</dbReference>
<sequence>MDHNSGKSIVVGVDASPPAVAALRLAAQLARALDAPLHVVTTWSYPPFSEYSAITVWDPEEEADIVLTESVKGAFGDSPPAGLTREVLEGAPSPALIDVSASSRMLVLGNRGRGGFASLLLGSVSAACVAHAVCPVLVVHANDHLDQA</sequence>
<dbReference type="InterPro" id="IPR014729">
    <property type="entry name" value="Rossmann-like_a/b/a_fold"/>
</dbReference>
<reference evidence="3 4" key="1">
    <citation type="submission" date="2020-08" db="EMBL/GenBank/DDBJ databases">
        <title>Genomic Encyclopedia of Type Strains, Phase III (KMG-III): the genomes of soil and plant-associated and newly described type strains.</title>
        <authorList>
            <person name="Whitman W."/>
        </authorList>
    </citation>
    <scope>NUCLEOTIDE SEQUENCE [LARGE SCALE GENOMIC DNA]</scope>
    <source>
        <strain evidence="3 4">CECT 8356</strain>
    </source>
</reference>
<name>A0A7W5CIL3_9MICO</name>
<evidence type="ECO:0000313" key="3">
    <source>
        <dbReference type="EMBL" id="MBB3158331.1"/>
    </source>
</evidence>
<comment type="caution">
    <text evidence="3">The sequence shown here is derived from an EMBL/GenBank/DDBJ whole genome shotgun (WGS) entry which is preliminary data.</text>
</comment>
<dbReference type="InterPro" id="IPR006015">
    <property type="entry name" value="Universal_stress_UspA"/>
</dbReference>
<gene>
    <name evidence="3" type="ORF">FHS07_002027</name>
</gene>
<dbReference type="EMBL" id="JACHXY010000002">
    <property type="protein sequence ID" value="MBB3158331.1"/>
    <property type="molecule type" value="Genomic_DNA"/>
</dbReference>
<dbReference type="RefSeq" id="WP_183419776.1">
    <property type="nucleotide sequence ID" value="NZ_JACHXY010000002.1"/>
</dbReference>
<protein>
    <submittedName>
        <fullName evidence="3">Nucleotide-binding universal stress UspA family protein</fullName>
    </submittedName>
</protein>
<evidence type="ECO:0000256" key="1">
    <source>
        <dbReference type="ARBA" id="ARBA00008791"/>
    </source>
</evidence>
<dbReference type="Proteomes" id="UP000543579">
    <property type="component" value="Unassembled WGS sequence"/>
</dbReference>
<dbReference type="PANTHER" id="PTHR46268">
    <property type="entry name" value="STRESS RESPONSE PROTEIN NHAX"/>
    <property type="match status" value="1"/>
</dbReference>
<dbReference type="PANTHER" id="PTHR46268:SF6">
    <property type="entry name" value="UNIVERSAL STRESS PROTEIN UP12"/>
    <property type="match status" value="1"/>
</dbReference>
<evidence type="ECO:0000259" key="2">
    <source>
        <dbReference type="Pfam" id="PF00582"/>
    </source>
</evidence>
<dbReference type="SUPFAM" id="SSF52402">
    <property type="entry name" value="Adenine nucleotide alpha hydrolases-like"/>
    <property type="match status" value="1"/>
</dbReference>
<feature type="domain" description="UspA" evidence="2">
    <location>
        <begin position="7"/>
        <end position="140"/>
    </location>
</feature>
<dbReference type="Gene3D" id="3.40.50.620">
    <property type="entry name" value="HUPs"/>
    <property type="match status" value="1"/>
</dbReference>
<dbReference type="AlphaFoldDB" id="A0A7W5CIL3"/>
<evidence type="ECO:0000313" key="4">
    <source>
        <dbReference type="Proteomes" id="UP000543579"/>
    </source>
</evidence>
<dbReference type="PRINTS" id="PR01438">
    <property type="entry name" value="UNVRSLSTRESS"/>
</dbReference>
<accession>A0A7W5CIL3</accession>
<comment type="similarity">
    <text evidence="1">Belongs to the universal stress protein A family.</text>
</comment>